<evidence type="ECO:0000313" key="2">
    <source>
        <dbReference type="EMBL" id="GBP90723.1"/>
    </source>
</evidence>
<feature type="region of interest" description="Disordered" evidence="1">
    <location>
        <begin position="73"/>
        <end position="101"/>
    </location>
</feature>
<sequence>MPLVVIAVPGHSQPQRSYQCLAGFLIGNRISNARGTEKVKANGLHQGCGAITESSTRSSSDSPLKFKQMKKNLLSSGSHKLRKPRKIRRQDASQGRTSAGPVRTQFSLTSHNTLWYYLQVIQLVVFETCIALNFKEAAQTAHSRAPPYGDIHTGGGLTKREEQNVRRGHSRLRDLFVSGRACDCTCTPSDFKA</sequence>
<protein>
    <submittedName>
        <fullName evidence="2">Uncharacterized protein</fullName>
    </submittedName>
</protein>
<dbReference type="AlphaFoldDB" id="A0A4C1ZVC8"/>
<name>A0A4C1ZVC8_EUMVA</name>
<feature type="compositionally biased region" description="Basic residues" evidence="1">
    <location>
        <begin position="79"/>
        <end position="88"/>
    </location>
</feature>
<dbReference type="EMBL" id="BGZK01002106">
    <property type="protein sequence ID" value="GBP90723.1"/>
    <property type="molecule type" value="Genomic_DNA"/>
</dbReference>
<gene>
    <name evidence="2" type="ORF">EVAR_64304_1</name>
</gene>
<dbReference type="Proteomes" id="UP000299102">
    <property type="component" value="Unassembled WGS sequence"/>
</dbReference>
<evidence type="ECO:0000313" key="3">
    <source>
        <dbReference type="Proteomes" id="UP000299102"/>
    </source>
</evidence>
<accession>A0A4C1ZVC8</accession>
<organism evidence="2 3">
    <name type="scientific">Eumeta variegata</name>
    <name type="common">Bagworm moth</name>
    <name type="synonym">Eumeta japonica</name>
    <dbReference type="NCBI Taxonomy" id="151549"/>
    <lineage>
        <taxon>Eukaryota</taxon>
        <taxon>Metazoa</taxon>
        <taxon>Ecdysozoa</taxon>
        <taxon>Arthropoda</taxon>
        <taxon>Hexapoda</taxon>
        <taxon>Insecta</taxon>
        <taxon>Pterygota</taxon>
        <taxon>Neoptera</taxon>
        <taxon>Endopterygota</taxon>
        <taxon>Lepidoptera</taxon>
        <taxon>Glossata</taxon>
        <taxon>Ditrysia</taxon>
        <taxon>Tineoidea</taxon>
        <taxon>Psychidae</taxon>
        <taxon>Oiketicinae</taxon>
        <taxon>Eumeta</taxon>
    </lineage>
</organism>
<evidence type="ECO:0000256" key="1">
    <source>
        <dbReference type="SAM" id="MobiDB-lite"/>
    </source>
</evidence>
<proteinExistence type="predicted"/>
<feature type="region of interest" description="Disordered" evidence="1">
    <location>
        <begin position="145"/>
        <end position="165"/>
    </location>
</feature>
<comment type="caution">
    <text evidence="2">The sequence shown here is derived from an EMBL/GenBank/DDBJ whole genome shotgun (WGS) entry which is preliminary data.</text>
</comment>
<keyword evidence="3" id="KW-1185">Reference proteome</keyword>
<reference evidence="2 3" key="1">
    <citation type="journal article" date="2019" name="Commun. Biol.">
        <title>The bagworm genome reveals a unique fibroin gene that provides high tensile strength.</title>
        <authorList>
            <person name="Kono N."/>
            <person name="Nakamura H."/>
            <person name="Ohtoshi R."/>
            <person name="Tomita M."/>
            <person name="Numata K."/>
            <person name="Arakawa K."/>
        </authorList>
    </citation>
    <scope>NUCLEOTIDE SEQUENCE [LARGE SCALE GENOMIC DNA]</scope>
</reference>